<dbReference type="InterPro" id="IPR000863">
    <property type="entry name" value="Sulfotransferase_dom"/>
</dbReference>
<dbReference type="InterPro" id="IPR052654">
    <property type="entry name" value="CS_Sulfotransferase"/>
</dbReference>
<name>A0ABD0LKH6_9CAEN</name>
<evidence type="ECO:0000259" key="1">
    <source>
        <dbReference type="Pfam" id="PF00685"/>
    </source>
</evidence>
<keyword evidence="3" id="KW-1185">Reference proteome</keyword>
<dbReference type="PANTHER" id="PTHR15723">
    <property type="entry name" value="CARBOHYDRATE SULFOTRANSFERASE 15"/>
    <property type="match status" value="1"/>
</dbReference>
<dbReference type="InterPro" id="IPR027417">
    <property type="entry name" value="P-loop_NTPase"/>
</dbReference>
<sequence length="117" mass="13972">MFAQTRLAEGMYSVFMADWLRIWPKEQMLILRYEDYAENLESVMKGVFNFLGLAPLNQTDMEFVTHREAVNVGDMYDKVGHMLPQTKEILDDFYRPFVHKFAEILSDTRFLWLDKEH</sequence>
<dbReference type="PANTHER" id="PTHR15723:SF0">
    <property type="entry name" value="CARBOHYDRATE SULFOTRANSFERASE 15"/>
    <property type="match status" value="1"/>
</dbReference>
<gene>
    <name evidence="2" type="ORF">BaRGS_00009134</name>
</gene>
<dbReference type="AlphaFoldDB" id="A0ABD0LKH6"/>
<organism evidence="2 3">
    <name type="scientific">Batillaria attramentaria</name>
    <dbReference type="NCBI Taxonomy" id="370345"/>
    <lineage>
        <taxon>Eukaryota</taxon>
        <taxon>Metazoa</taxon>
        <taxon>Spiralia</taxon>
        <taxon>Lophotrochozoa</taxon>
        <taxon>Mollusca</taxon>
        <taxon>Gastropoda</taxon>
        <taxon>Caenogastropoda</taxon>
        <taxon>Sorbeoconcha</taxon>
        <taxon>Cerithioidea</taxon>
        <taxon>Batillariidae</taxon>
        <taxon>Batillaria</taxon>
    </lineage>
</organism>
<reference evidence="2 3" key="1">
    <citation type="journal article" date="2023" name="Sci. Data">
        <title>Genome assembly of the Korean intertidal mud-creeper Batillaria attramentaria.</title>
        <authorList>
            <person name="Patra A.K."/>
            <person name="Ho P.T."/>
            <person name="Jun S."/>
            <person name="Lee S.J."/>
            <person name="Kim Y."/>
            <person name="Won Y.J."/>
        </authorList>
    </citation>
    <scope>NUCLEOTIDE SEQUENCE [LARGE SCALE GENOMIC DNA]</scope>
    <source>
        <strain evidence="2">Wonlab-2016</strain>
    </source>
</reference>
<proteinExistence type="predicted"/>
<evidence type="ECO:0000313" key="3">
    <source>
        <dbReference type="Proteomes" id="UP001519460"/>
    </source>
</evidence>
<dbReference type="Gene3D" id="3.40.50.300">
    <property type="entry name" value="P-loop containing nucleotide triphosphate hydrolases"/>
    <property type="match status" value="1"/>
</dbReference>
<dbReference type="Pfam" id="PF00685">
    <property type="entry name" value="Sulfotransfer_1"/>
    <property type="match status" value="1"/>
</dbReference>
<evidence type="ECO:0000313" key="2">
    <source>
        <dbReference type="EMBL" id="KAK7499482.1"/>
    </source>
</evidence>
<dbReference type="EMBL" id="JACVVK020000043">
    <property type="protein sequence ID" value="KAK7499482.1"/>
    <property type="molecule type" value="Genomic_DNA"/>
</dbReference>
<accession>A0ABD0LKH6</accession>
<dbReference type="Proteomes" id="UP001519460">
    <property type="component" value="Unassembled WGS sequence"/>
</dbReference>
<feature type="domain" description="Sulfotransferase" evidence="1">
    <location>
        <begin position="2"/>
        <end position="55"/>
    </location>
</feature>
<protein>
    <recommendedName>
        <fullName evidence="1">Sulfotransferase domain-containing protein</fullName>
    </recommendedName>
</protein>
<comment type="caution">
    <text evidence="2">The sequence shown here is derived from an EMBL/GenBank/DDBJ whole genome shotgun (WGS) entry which is preliminary data.</text>
</comment>
<dbReference type="SUPFAM" id="SSF52540">
    <property type="entry name" value="P-loop containing nucleoside triphosphate hydrolases"/>
    <property type="match status" value="1"/>
</dbReference>